<dbReference type="AlphaFoldDB" id="A0A7W7SZL7"/>
<evidence type="ECO:0000313" key="2">
    <source>
        <dbReference type="EMBL" id="MBB4963824.1"/>
    </source>
</evidence>
<evidence type="ECO:0000313" key="3">
    <source>
        <dbReference type="Proteomes" id="UP000542674"/>
    </source>
</evidence>
<protein>
    <submittedName>
        <fullName evidence="2">Uncharacterized protein</fullName>
    </submittedName>
</protein>
<reference evidence="2 3" key="1">
    <citation type="submission" date="2020-08" db="EMBL/GenBank/DDBJ databases">
        <title>Sequencing the genomes of 1000 actinobacteria strains.</title>
        <authorList>
            <person name="Klenk H.-P."/>
        </authorList>
    </citation>
    <scope>NUCLEOTIDE SEQUENCE [LARGE SCALE GENOMIC DNA]</scope>
    <source>
        <strain evidence="2 3">DSM 45084</strain>
    </source>
</reference>
<comment type="caution">
    <text evidence="2">The sequence shown here is derived from an EMBL/GenBank/DDBJ whole genome shotgun (WGS) entry which is preliminary data.</text>
</comment>
<accession>A0A7W7SZL7</accession>
<dbReference type="RefSeq" id="WP_184666568.1">
    <property type="nucleotide sequence ID" value="NZ_BAABAI010000034.1"/>
</dbReference>
<proteinExistence type="predicted"/>
<dbReference type="Proteomes" id="UP000542674">
    <property type="component" value="Unassembled WGS sequence"/>
</dbReference>
<feature type="compositionally biased region" description="Polar residues" evidence="1">
    <location>
        <begin position="91"/>
        <end position="100"/>
    </location>
</feature>
<organism evidence="2 3">
    <name type="scientific">Saccharothrix violaceirubra</name>
    <dbReference type="NCBI Taxonomy" id="413306"/>
    <lineage>
        <taxon>Bacteria</taxon>
        <taxon>Bacillati</taxon>
        <taxon>Actinomycetota</taxon>
        <taxon>Actinomycetes</taxon>
        <taxon>Pseudonocardiales</taxon>
        <taxon>Pseudonocardiaceae</taxon>
        <taxon>Saccharothrix</taxon>
    </lineage>
</organism>
<keyword evidence="3" id="KW-1185">Reference proteome</keyword>
<feature type="region of interest" description="Disordered" evidence="1">
    <location>
        <begin position="88"/>
        <end position="115"/>
    </location>
</feature>
<sequence length="115" mass="12861">MNEYPYATCTRSIPSWVMFGVERPGHVVLFASNELTQAELRSHVLGEPLLWESSPVEWEYVLTTTTSSFVKILAPDWPAAFKGPFARWSPDAQNRDTTNPAGLLGHDMAQAQLPQ</sequence>
<evidence type="ECO:0000256" key="1">
    <source>
        <dbReference type="SAM" id="MobiDB-lite"/>
    </source>
</evidence>
<gene>
    <name evidence="2" type="ORF">F4559_001183</name>
</gene>
<name>A0A7W7SZL7_9PSEU</name>
<dbReference type="EMBL" id="JACHJS010000001">
    <property type="protein sequence ID" value="MBB4963824.1"/>
    <property type="molecule type" value="Genomic_DNA"/>
</dbReference>